<evidence type="ECO:0000256" key="6">
    <source>
        <dbReference type="SAM" id="SignalP"/>
    </source>
</evidence>
<dbReference type="InterPro" id="IPR056555">
    <property type="entry name" value="NFD4_C"/>
</dbReference>
<feature type="chain" id="PRO_5035209220" description="Nodulin-like domain-containing protein" evidence="6">
    <location>
        <begin position="18"/>
        <end position="538"/>
    </location>
</feature>
<keyword evidence="3 5" id="KW-1133">Transmembrane helix</keyword>
<dbReference type="AlphaFoldDB" id="A0A8J5LIR5"/>
<evidence type="ECO:0008006" key="11">
    <source>
        <dbReference type="Google" id="ProtNLM"/>
    </source>
</evidence>
<keyword evidence="2 5" id="KW-0812">Transmembrane</keyword>
<evidence type="ECO:0000313" key="10">
    <source>
        <dbReference type="Proteomes" id="UP000734854"/>
    </source>
</evidence>
<name>A0A8J5LIR5_ZINOF</name>
<organism evidence="9 10">
    <name type="scientific">Zingiber officinale</name>
    <name type="common">Ginger</name>
    <name type="synonym">Amomum zingiber</name>
    <dbReference type="NCBI Taxonomy" id="94328"/>
    <lineage>
        <taxon>Eukaryota</taxon>
        <taxon>Viridiplantae</taxon>
        <taxon>Streptophyta</taxon>
        <taxon>Embryophyta</taxon>
        <taxon>Tracheophyta</taxon>
        <taxon>Spermatophyta</taxon>
        <taxon>Magnoliopsida</taxon>
        <taxon>Liliopsida</taxon>
        <taxon>Zingiberales</taxon>
        <taxon>Zingiberaceae</taxon>
        <taxon>Zingiber</taxon>
    </lineage>
</organism>
<feature type="transmembrane region" description="Helical" evidence="5">
    <location>
        <begin position="449"/>
        <end position="469"/>
    </location>
</feature>
<dbReference type="SUPFAM" id="SSF103473">
    <property type="entry name" value="MFS general substrate transporter"/>
    <property type="match status" value="1"/>
</dbReference>
<sequence length="538" mass="58548">MSFSSSSSLQWLSLVATIWLQIFNGPNTDFPVYSSELKDLKSISQVGINFLAFASDAGKLFGWFSGLAAIYLPPWSVAATGAALGLLGYGLQFLLLDHPKFSYAHIFALTAVAGNGICWINTACYLVCIKNFAADSRRVAVGLSTSYVGLSAKVFTVMAGAIFYRKSHHKAKHYLLLNSIAPVLVSLIVAPFMRFILPCKSVSNLSLGFIAMFTITLATGISAIIGTIGSTSQGFAREYSLSLGVLLASPLVVPVAMKFKHAMEETLRNEKENRIHDLDDAETGEIIEDLQVKEEDDDKEESEEGVGGVQILRKVDFWLYFSSYLFSATLGLVFLNNLGQIAESRGLPREETSTLVSLSSSFGFFGRLFPFLIDYYSSKSYVISRPASMATLMAPMAVAFFVLSNPTRLSLYMSTAVIGAFTGAITSIAVSATTELFGTKHFGINHNIVVANIPLGSFVFGYLAALLYQRGSEEGSRSCRGTACYGKTFLIWGTTCSLGSLLCTILSSINYEMVVRTPVKLSLDLCRNLERNLTDIDM</sequence>
<protein>
    <recommendedName>
        <fullName evidence="11">Nodulin-like domain-containing protein</fullName>
    </recommendedName>
</protein>
<feature type="transmembrane region" description="Helical" evidence="5">
    <location>
        <begin position="176"/>
        <end position="197"/>
    </location>
</feature>
<keyword evidence="6" id="KW-0732">Signal</keyword>
<evidence type="ECO:0000256" key="1">
    <source>
        <dbReference type="ARBA" id="ARBA00004141"/>
    </source>
</evidence>
<feature type="transmembrane region" description="Helical" evidence="5">
    <location>
        <begin position="102"/>
        <end position="127"/>
    </location>
</feature>
<evidence type="ECO:0000256" key="3">
    <source>
        <dbReference type="ARBA" id="ARBA00022989"/>
    </source>
</evidence>
<evidence type="ECO:0000259" key="8">
    <source>
        <dbReference type="Pfam" id="PF23262"/>
    </source>
</evidence>
<feature type="transmembrane region" description="Helical" evidence="5">
    <location>
        <begin position="387"/>
        <end position="405"/>
    </location>
</feature>
<dbReference type="Pfam" id="PF06813">
    <property type="entry name" value="Nodulin-like"/>
    <property type="match status" value="1"/>
</dbReference>
<dbReference type="PANTHER" id="PTHR21576">
    <property type="entry name" value="UNCHARACTERIZED NODULIN-LIKE PROTEIN"/>
    <property type="match status" value="1"/>
</dbReference>
<feature type="transmembrane region" description="Helical" evidence="5">
    <location>
        <begin position="241"/>
        <end position="259"/>
    </location>
</feature>
<proteinExistence type="predicted"/>
<feature type="transmembrane region" description="Helical" evidence="5">
    <location>
        <begin position="355"/>
        <end position="375"/>
    </location>
</feature>
<dbReference type="GO" id="GO:0016020">
    <property type="term" value="C:membrane"/>
    <property type="evidence" value="ECO:0007669"/>
    <property type="project" value="UniProtKB-SubCell"/>
</dbReference>
<feature type="signal peptide" evidence="6">
    <location>
        <begin position="1"/>
        <end position="17"/>
    </location>
</feature>
<feature type="transmembrane region" description="Helical" evidence="5">
    <location>
        <begin position="209"/>
        <end position="229"/>
    </location>
</feature>
<evidence type="ECO:0000256" key="5">
    <source>
        <dbReference type="SAM" id="Phobius"/>
    </source>
</evidence>
<comment type="subcellular location">
    <subcellularLocation>
        <location evidence="1">Membrane</location>
        <topology evidence="1">Multi-pass membrane protein</topology>
    </subcellularLocation>
</comment>
<dbReference type="PANTHER" id="PTHR21576:SF11">
    <property type="entry name" value="MAJOR FACILITATOR SUPERFAMILY PROTEIN"/>
    <property type="match status" value="1"/>
</dbReference>
<dbReference type="Proteomes" id="UP000734854">
    <property type="component" value="Unassembled WGS sequence"/>
</dbReference>
<dbReference type="InterPro" id="IPR036259">
    <property type="entry name" value="MFS_trans_sf"/>
</dbReference>
<feature type="transmembrane region" description="Helical" evidence="5">
    <location>
        <begin position="77"/>
        <end position="96"/>
    </location>
</feature>
<evidence type="ECO:0000313" key="9">
    <source>
        <dbReference type="EMBL" id="KAG6513543.1"/>
    </source>
</evidence>
<dbReference type="InterPro" id="IPR010658">
    <property type="entry name" value="Nodulin-like"/>
</dbReference>
<gene>
    <name evidence="9" type="ORF">ZIOFF_023875</name>
</gene>
<feature type="domain" description="NFD4 C-terminal" evidence="8">
    <location>
        <begin position="304"/>
        <end position="508"/>
    </location>
</feature>
<dbReference type="Gene3D" id="1.20.1250.20">
    <property type="entry name" value="MFS general substrate transporter like domains"/>
    <property type="match status" value="1"/>
</dbReference>
<feature type="domain" description="Nodulin-like" evidence="7">
    <location>
        <begin position="10"/>
        <end position="255"/>
    </location>
</feature>
<keyword evidence="10" id="KW-1185">Reference proteome</keyword>
<feature type="transmembrane region" description="Helical" evidence="5">
    <location>
        <begin position="411"/>
        <end position="437"/>
    </location>
</feature>
<evidence type="ECO:0000259" key="7">
    <source>
        <dbReference type="Pfam" id="PF06813"/>
    </source>
</evidence>
<dbReference type="Pfam" id="PF23262">
    <property type="entry name" value="NFD4_C"/>
    <property type="match status" value="1"/>
</dbReference>
<accession>A0A8J5LIR5</accession>
<reference evidence="9 10" key="1">
    <citation type="submission" date="2020-08" db="EMBL/GenBank/DDBJ databases">
        <title>Plant Genome Project.</title>
        <authorList>
            <person name="Zhang R.-G."/>
        </authorList>
    </citation>
    <scope>NUCLEOTIDE SEQUENCE [LARGE SCALE GENOMIC DNA]</scope>
    <source>
        <tissue evidence="9">Rhizome</tissue>
    </source>
</reference>
<keyword evidence="4 5" id="KW-0472">Membrane</keyword>
<comment type="caution">
    <text evidence="9">The sequence shown here is derived from an EMBL/GenBank/DDBJ whole genome shotgun (WGS) entry which is preliminary data.</text>
</comment>
<evidence type="ECO:0000256" key="4">
    <source>
        <dbReference type="ARBA" id="ARBA00023136"/>
    </source>
</evidence>
<feature type="transmembrane region" description="Helical" evidence="5">
    <location>
        <begin position="317"/>
        <end position="335"/>
    </location>
</feature>
<feature type="transmembrane region" description="Helical" evidence="5">
    <location>
        <begin position="489"/>
        <end position="511"/>
    </location>
</feature>
<feature type="transmembrane region" description="Helical" evidence="5">
    <location>
        <begin position="48"/>
        <end position="70"/>
    </location>
</feature>
<dbReference type="EMBL" id="JACMSC010000007">
    <property type="protein sequence ID" value="KAG6513543.1"/>
    <property type="molecule type" value="Genomic_DNA"/>
</dbReference>
<evidence type="ECO:0000256" key="2">
    <source>
        <dbReference type="ARBA" id="ARBA00022692"/>
    </source>
</evidence>